<protein>
    <recommendedName>
        <fullName evidence="4">Nitrogenase-stabilizing/protective protein NifW</fullName>
    </recommendedName>
</protein>
<accession>M1LGV1</accession>
<comment type="function">
    <text evidence="1 4">May protect the nitrogenase Fe-Mo protein from oxidative damage.</text>
</comment>
<evidence type="ECO:0000256" key="2">
    <source>
        <dbReference type="ARBA" id="ARBA00008351"/>
    </source>
</evidence>
<dbReference type="InterPro" id="IPR004893">
    <property type="entry name" value="NifW"/>
</dbReference>
<evidence type="ECO:0000256" key="4">
    <source>
        <dbReference type="HAMAP-Rule" id="MF_00529"/>
    </source>
</evidence>
<dbReference type="EMBL" id="JX308284">
    <property type="protein sequence ID" value="AGF34082.1"/>
    <property type="molecule type" value="Genomic_DNA"/>
</dbReference>
<gene>
    <name evidence="4" type="primary">nifW</name>
</gene>
<evidence type="ECO:0000256" key="1">
    <source>
        <dbReference type="ARBA" id="ARBA00002247"/>
    </source>
</evidence>
<comment type="subunit">
    <text evidence="4">Homotrimer; associates with NifD.</text>
</comment>
<organism evidence="5">
    <name type="scientific">uncultured bacterium DX-1A-14</name>
    <dbReference type="NCBI Taxonomy" id="1292053"/>
    <lineage>
        <taxon>Bacteria</taxon>
        <taxon>environmental samples</taxon>
    </lineage>
</organism>
<reference evidence="5" key="1">
    <citation type="journal article" date="2013" name="Appl. Environ. Microbiol.">
        <title>RubisCO Gene Clusters Found in a Metagenome Microarray from Acid Mine Drainage.</title>
        <authorList>
            <person name="Guo X."/>
            <person name="Yin H."/>
            <person name="Cong J."/>
            <person name="Dai Z."/>
            <person name="Liang Y."/>
            <person name="Liu X."/>
        </authorList>
    </citation>
    <scope>NUCLEOTIDE SEQUENCE</scope>
</reference>
<sequence>MNDGIHTLEKRMAGLSAAEEFFNFFGIAYDQGIVHVNRLHILKRWHQYIERERSAIESMPEDGAQERYRSLLQKAYEDFVISNAATEKVFKVFQDADGPRFSLAKLSATLPSQAKASLAG</sequence>
<dbReference type="GO" id="GO:0009399">
    <property type="term" value="P:nitrogen fixation"/>
    <property type="evidence" value="ECO:0007669"/>
    <property type="project" value="UniProtKB-UniRule"/>
</dbReference>
<name>M1LGV1_9BACT</name>
<dbReference type="HAMAP" id="MF_00529">
    <property type="entry name" value="NifW"/>
    <property type="match status" value="1"/>
</dbReference>
<comment type="similarity">
    <text evidence="2 4">Belongs to the NifW family.</text>
</comment>
<proteinExistence type="inferred from homology"/>
<keyword evidence="3 4" id="KW-0535">Nitrogen fixation</keyword>
<dbReference type="Pfam" id="PF03206">
    <property type="entry name" value="NifW"/>
    <property type="match status" value="1"/>
</dbReference>
<evidence type="ECO:0000313" key="5">
    <source>
        <dbReference type="EMBL" id="AGF34082.1"/>
    </source>
</evidence>
<dbReference type="AlphaFoldDB" id="M1LGV1"/>
<evidence type="ECO:0000256" key="3">
    <source>
        <dbReference type="ARBA" id="ARBA00023231"/>
    </source>
</evidence>